<dbReference type="RefSeq" id="WP_344959593.1">
    <property type="nucleotide sequence ID" value="NZ_BAABCX010000005.1"/>
</dbReference>
<dbReference type="InterPro" id="IPR006680">
    <property type="entry name" value="Amidohydro-rel"/>
</dbReference>
<gene>
    <name evidence="5" type="ORF">GCM10022394_30330</name>
</gene>
<dbReference type="InterPro" id="IPR052358">
    <property type="entry name" value="Aro_Compnd_Degr_Hydrolases"/>
</dbReference>
<dbReference type="InterPro" id="IPR000524">
    <property type="entry name" value="Tscrpt_reg_HTH_GntR"/>
</dbReference>
<evidence type="ECO:0000259" key="4">
    <source>
        <dbReference type="PROSITE" id="PS50949"/>
    </source>
</evidence>
<evidence type="ECO:0000313" key="5">
    <source>
        <dbReference type="EMBL" id="GAA3548114.1"/>
    </source>
</evidence>
<feature type="domain" description="HTH gntR-type" evidence="4">
    <location>
        <begin position="10"/>
        <end position="78"/>
    </location>
</feature>
<dbReference type="PANTHER" id="PTHR35563:SF2">
    <property type="entry name" value="BARREL METAL-DEPENDENT HYDROLASE, PUTATIVE (AFU_ORTHOLOGUE AFUA_1G16240)-RELATED"/>
    <property type="match status" value="1"/>
</dbReference>
<dbReference type="InterPro" id="IPR036390">
    <property type="entry name" value="WH_DNA-bd_sf"/>
</dbReference>
<sequence length="546" mass="60017">MNLTNLSKPRQLSAEVADQLEREIRDGNIGVGDKLPTEQQLTQAFGVSRNVVREAIARLKSEGFVETRQGVGAFVVAAGRQQGFKINAEELVNLTKLRKLLELRLELEVAAAGMAARRRSRAQLAQLAEAVAELERAAVGHHSQLQGELSFSRALADASGNEYFDNFIMFLAGHVFEAIGRVKAGQARFARDALIIVAERREILDAIASGDPDLAKRATWRHILNTAERLGLRGLQGWERTRMSALGETYAPLCLPPDKRPRAVNFTVPEGACDCHMHVFGPGRRYPLTAHRSYTPAPASLVDYRKTMAALGVSRAVVVQPSVYGTDNRMVLEVLSKGGGDVRGVVVIDPDTPDAELQAMHELGVRGVRINLLFKSGVEVSDVRKLAARIAPLGWHLQMLIDVSEFSDLYQSLGSLPVELVIDHMGHMPTHFGVSAPGFQELLALARDGKAWIKLSGAERISAEGYPYADVAPFARAIVAAAPERVLWASDWPHTGLERDMPNDGDLLNLLHDWVPEPALLRRILVDNPQRLYDFPPLTPSVYTKE</sequence>
<keyword evidence="6" id="KW-1185">Reference proteome</keyword>
<dbReference type="Pfam" id="PF04909">
    <property type="entry name" value="Amidohydro_2"/>
    <property type="match status" value="1"/>
</dbReference>
<dbReference type="PROSITE" id="PS50949">
    <property type="entry name" value="HTH_GNTR"/>
    <property type="match status" value="1"/>
</dbReference>
<dbReference type="PANTHER" id="PTHR35563">
    <property type="entry name" value="BARREL METAL-DEPENDENT HYDROLASE, PUTATIVE (AFU_ORTHOLOGUE AFUA_1G16240)-RELATED"/>
    <property type="match status" value="1"/>
</dbReference>
<organism evidence="5 6">
    <name type="scientific">Zobellella aerophila</name>
    <dbReference type="NCBI Taxonomy" id="870480"/>
    <lineage>
        <taxon>Bacteria</taxon>
        <taxon>Pseudomonadati</taxon>
        <taxon>Pseudomonadota</taxon>
        <taxon>Gammaproteobacteria</taxon>
        <taxon>Aeromonadales</taxon>
        <taxon>Aeromonadaceae</taxon>
        <taxon>Zobellella</taxon>
    </lineage>
</organism>
<dbReference type="CDD" id="cd01311">
    <property type="entry name" value="PDC_hydrolase"/>
    <property type="match status" value="1"/>
</dbReference>
<dbReference type="SUPFAM" id="SSF48008">
    <property type="entry name" value="GntR ligand-binding domain-like"/>
    <property type="match status" value="1"/>
</dbReference>
<dbReference type="SMART" id="SM00345">
    <property type="entry name" value="HTH_GNTR"/>
    <property type="match status" value="1"/>
</dbReference>
<dbReference type="PRINTS" id="PR00035">
    <property type="entry name" value="HTHGNTR"/>
</dbReference>
<dbReference type="SUPFAM" id="SSF46785">
    <property type="entry name" value="Winged helix' DNA-binding domain"/>
    <property type="match status" value="1"/>
</dbReference>
<dbReference type="InterPro" id="IPR032466">
    <property type="entry name" value="Metal_Hydrolase"/>
</dbReference>
<dbReference type="Gene3D" id="1.20.120.530">
    <property type="entry name" value="GntR ligand-binding domain-like"/>
    <property type="match status" value="1"/>
</dbReference>
<keyword evidence="3" id="KW-0804">Transcription</keyword>
<comment type="caution">
    <text evidence="5">The sequence shown here is derived from an EMBL/GenBank/DDBJ whole genome shotgun (WGS) entry which is preliminary data.</text>
</comment>
<evidence type="ECO:0000313" key="6">
    <source>
        <dbReference type="Proteomes" id="UP001500795"/>
    </source>
</evidence>
<accession>A0ABP6W9I7</accession>
<dbReference type="EMBL" id="BAABCX010000005">
    <property type="protein sequence ID" value="GAA3548114.1"/>
    <property type="molecule type" value="Genomic_DNA"/>
</dbReference>
<evidence type="ECO:0000256" key="1">
    <source>
        <dbReference type="ARBA" id="ARBA00023015"/>
    </source>
</evidence>
<dbReference type="CDD" id="cd07377">
    <property type="entry name" value="WHTH_GntR"/>
    <property type="match status" value="1"/>
</dbReference>
<dbReference type="InterPro" id="IPR036388">
    <property type="entry name" value="WH-like_DNA-bd_sf"/>
</dbReference>
<evidence type="ECO:0000256" key="2">
    <source>
        <dbReference type="ARBA" id="ARBA00023125"/>
    </source>
</evidence>
<dbReference type="SUPFAM" id="SSF51556">
    <property type="entry name" value="Metallo-dependent hydrolases"/>
    <property type="match status" value="1"/>
</dbReference>
<evidence type="ECO:0000256" key="3">
    <source>
        <dbReference type="ARBA" id="ARBA00023163"/>
    </source>
</evidence>
<keyword evidence="1" id="KW-0805">Transcription regulation</keyword>
<dbReference type="InterPro" id="IPR008920">
    <property type="entry name" value="TF_FadR/GntR_C"/>
</dbReference>
<name>A0ABP6W9I7_9GAMM</name>
<dbReference type="Gene3D" id="3.20.20.140">
    <property type="entry name" value="Metal-dependent hydrolases"/>
    <property type="match status" value="1"/>
</dbReference>
<dbReference type="SMART" id="SM00895">
    <property type="entry name" value="FCD"/>
    <property type="match status" value="1"/>
</dbReference>
<keyword evidence="2" id="KW-0238">DNA-binding</keyword>
<dbReference type="Pfam" id="PF00392">
    <property type="entry name" value="GntR"/>
    <property type="match status" value="1"/>
</dbReference>
<proteinExistence type="predicted"/>
<protein>
    <recommendedName>
        <fullName evidence="4">HTH gntR-type domain-containing protein</fullName>
    </recommendedName>
</protein>
<reference evidence="6" key="1">
    <citation type="journal article" date="2019" name="Int. J. Syst. Evol. Microbiol.">
        <title>The Global Catalogue of Microorganisms (GCM) 10K type strain sequencing project: providing services to taxonomists for standard genome sequencing and annotation.</title>
        <authorList>
            <consortium name="The Broad Institute Genomics Platform"/>
            <consortium name="The Broad Institute Genome Sequencing Center for Infectious Disease"/>
            <person name="Wu L."/>
            <person name="Ma J."/>
        </authorList>
    </citation>
    <scope>NUCLEOTIDE SEQUENCE [LARGE SCALE GENOMIC DNA]</scope>
    <source>
        <strain evidence="6">JCM 17110</strain>
    </source>
</reference>
<dbReference type="InterPro" id="IPR047874">
    <property type="entry name" value="GLI/LigI"/>
</dbReference>
<dbReference type="Gene3D" id="1.10.10.10">
    <property type="entry name" value="Winged helix-like DNA-binding domain superfamily/Winged helix DNA-binding domain"/>
    <property type="match status" value="1"/>
</dbReference>
<dbReference type="Proteomes" id="UP001500795">
    <property type="component" value="Unassembled WGS sequence"/>
</dbReference>
<dbReference type="InterPro" id="IPR011711">
    <property type="entry name" value="GntR_C"/>
</dbReference>
<dbReference type="Pfam" id="PF07729">
    <property type="entry name" value="FCD"/>
    <property type="match status" value="1"/>
</dbReference>